<name>A0A1M5F4A4_9SPHI</name>
<proteinExistence type="predicted"/>
<sequence>MKELKKYMLFVLLLAIVACKKDKTDFQYDNRKVTDSRKNSTVRLINLAGYNQVRLNGDTLTNYVVRAPNDPRAGQYPGTLYFPDNGRLGTTWYIPQNLLDKGAAKVFVETKIYNPLVDTLKLEVSEEPQQAMDYYLLPKKETYGVTGQPPFIKIPRSVASPANPANFKVRILNLSAKVLPAQGMEDLMGPMSLTWADGTSVSDKTNNIPPGQYSEYIELPYGTAQLKVLTQNGIQISGAGPDVLDAATSTIFGTTLTYAPVKTYAPGGVYTIVVAAREFEIPYRDGNPGETVKGYQNAFRIINDISEPLNLSYGRVQAVNAVPGTTGMKVLINGKVLDGPMNYATNTAYQSLIVGGYQIEAVDASGAVLATKSFQLDANTNFSFWVHPDAEGKTMISAIANDLSGIFVGEAGDDASSARFTREYPFGIRFLNLCPDVPYLTLTTDNAQAFSSLYGFNTVAVNNLRPGIAPTVAPYIRPYQDARPYQIMAFRSSPSVVPGTWASDIPVLTGKNLIARPELYVRGELPNHEPGFYTIALVGSTKAPAGSAGKAKMIIVKHNK</sequence>
<dbReference type="PROSITE" id="PS51257">
    <property type="entry name" value="PROKAR_LIPOPROTEIN"/>
    <property type="match status" value="1"/>
</dbReference>
<dbReference type="EMBL" id="FQUQ01000003">
    <property type="protein sequence ID" value="SHF86373.1"/>
    <property type="molecule type" value="Genomic_DNA"/>
</dbReference>
<reference evidence="3" key="1">
    <citation type="submission" date="2016-11" db="EMBL/GenBank/DDBJ databases">
        <authorList>
            <person name="Varghese N."/>
            <person name="Submissions S."/>
        </authorList>
    </citation>
    <scope>NUCLEOTIDE SEQUENCE [LARGE SCALE GENOMIC DNA]</scope>
    <source>
        <strain evidence="3">DSM 16990</strain>
    </source>
</reference>
<gene>
    <name evidence="2" type="ORF">SAMN04488522_103930</name>
</gene>
<keyword evidence="3" id="KW-1185">Reference proteome</keyword>
<feature type="domain" description="DUF4397" evidence="1">
    <location>
        <begin position="315"/>
        <end position="404"/>
    </location>
</feature>
<dbReference type="InterPro" id="IPR025510">
    <property type="entry name" value="DUF4397"/>
</dbReference>
<organism evidence="2 3">
    <name type="scientific">Pedobacter caeni</name>
    <dbReference type="NCBI Taxonomy" id="288992"/>
    <lineage>
        <taxon>Bacteria</taxon>
        <taxon>Pseudomonadati</taxon>
        <taxon>Bacteroidota</taxon>
        <taxon>Sphingobacteriia</taxon>
        <taxon>Sphingobacteriales</taxon>
        <taxon>Sphingobacteriaceae</taxon>
        <taxon>Pedobacter</taxon>
    </lineage>
</organism>
<dbReference type="AlphaFoldDB" id="A0A1M5F4A4"/>
<evidence type="ECO:0000313" key="3">
    <source>
        <dbReference type="Proteomes" id="UP000184287"/>
    </source>
</evidence>
<accession>A0A1M5F4A4</accession>
<dbReference type="Proteomes" id="UP000184287">
    <property type="component" value="Unassembled WGS sequence"/>
</dbReference>
<dbReference type="Pfam" id="PF14344">
    <property type="entry name" value="DUF4397"/>
    <property type="match status" value="1"/>
</dbReference>
<dbReference type="STRING" id="288992.SAMN04488522_103930"/>
<dbReference type="OrthoDB" id="615056at2"/>
<evidence type="ECO:0000259" key="1">
    <source>
        <dbReference type="Pfam" id="PF14344"/>
    </source>
</evidence>
<evidence type="ECO:0000313" key="2">
    <source>
        <dbReference type="EMBL" id="SHF86373.1"/>
    </source>
</evidence>
<protein>
    <recommendedName>
        <fullName evidence="1">DUF4397 domain-containing protein</fullName>
    </recommendedName>
</protein>